<reference evidence="3" key="1">
    <citation type="submission" date="2018-07" db="EMBL/GenBank/DDBJ databases">
        <authorList>
            <person name="Zhao J."/>
        </authorList>
    </citation>
    <scope>NUCLEOTIDE SEQUENCE [LARGE SCALE GENOMIC DNA]</scope>
    <source>
        <strain evidence="3">GSSD-12</strain>
    </source>
</reference>
<evidence type="ECO:0000313" key="2">
    <source>
        <dbReference type="EMBL" id="AXG78151.1"/>
    </source>
</evidence>
<dbReference type="GO" id="GO:1990189">
    <property type="term" value="F:protein N-terminal-serine acetyltransferase activity"/>
    <property type="evidence" value="ECO:0007669"/>
    <property type="project" value="TreeGrafter"/>
</dbReference>
<dbReference type="GO" id="GO:0005737">
    <property type="term" value="C:cytoplasm"/>
    <property type="evidence" value="ECO:0007669"/>
    <property type="project" value="TreeGrafter"/>
</dbReference>
<dbReference type="EMBL" id="CP031194">
    <property type="protein sequence ID" value="AXG78151.1"/>
    <property type="molecule type" value="Genomic_DNA"/>
</dbReference>
<dbReference type="AlphaFoldDB" id="A0A345HN77"/>
<dbReference type="PANTHER" id="PTHR43441">
    <property type="entry name" value="RIBOSOMAL-PROTEIN-SERINE ACETYLTRANSFERASE"/>
    <property type="match status" value="1"/>
</dbReference>
<dbReference type="Gene3D" id="3.40.630.30">
    <property type="match status" value="1"/>
</dbReference>
<gene>
    <name evidence="2" type="ORF">DVK44_11025</name>
</gene>
<dbReference type="KEGG" id="spad:DVK44_11025"/>
<dbReference type="Proteomes" id="UP000253868">
    <property type="component" value="Chromosome"/>
</dbReference>
<proteinExistence type="predicted"/>
<evidence type="ECO:0000259" key="1">
    <source>
        <dbReference type="PROSITE" id="PS51186"/>
    </source>
</evidence>
<sequence>MEPVTLTTERLLLRPLTPDDIDTVFTTCQDPGIQRWTTVPSPYERQHAVDFIERIAPDGWRDGTAYTFGVQRRDGGPLIASAALHFPRAGTWEVGYWTAPEHRRRGYTAEAVRALCHWAFTTVGAIRVEWRAEAGNTGSRVVAEKAGFVIEGTLRGGLLNKGTVRDCWIGGLLPSDLRLPGAHPYLPAER</sequence>
<dbReference type="Pfam" id="PF13302">
    <property type="entry name" value="Acetyltransf_3"/>
    <property type="match status" value="1"/>
</dbReference>
<dbReference type="InterPro" id="IPR051908">
    <property type="entry name" value="Ribosomal_N-acetyltransferase"/>
</dbReference>
<dbReference type="GO" id="GO:0008999">
    <property type="term" value="F:protein-N-terminal-alanine acetyltransferase activity"/>
    <property type="evidence" value="ECO:0007669"/>
    <property type="project" value="TreeGrafter"/>
</dbReference>
<dbReference type="InterPro" id="IPR016181">
    <property type="entry name" value="Acyl_CoA_acyltransferase"/>
</dbReference>
<dbReference type="OrthoDB" id="9795188at2"/>
<feature type="domain" description="N-acetyltransferase" evidence="1">
    <location>
        <begin position="11"/>
        <end position="174"/>
    </location>
</feature>
<dbReference type="SUPFAM" id="SSF55729">
    <property type="entry name" value="Acyl-CoA N-acyltransferases (Nat)"/>
    <property type="match status" value="1"/>
</dbReference>
<keyword evidence="3" id="KW-1185">Reference proteome</keyword>
<protein>
    <submittedName>
        <fullName evidence="2">N-acetyltransferase</fullName>
    </submittedName>
</protein>
<accession>A0A345HN77</accession>
<organism evidence="2 3">
    <name type="scientific">Streptomyces paludis</name>
    <dbReference type="NCBI Taxonomy" id="2282738"/>
    <lineage>
        <taxon>Bacteria</taxon>
        <taxon>Bacillati</taxon>
        <taxon>Actinomycetota</taxon>
        <taxon>Actinomycetes</taxon>
        <taxon>Kitasatosporales</taxon>
        <taxon>Streptomycetaceae</taxon>
        <taxon>Streptomyces</taxon>
    </lineage>
</organism>
<dbReference type="InterPro" id="IPR000182">
    <property type="entry name" value="GNAT_dom"/>
</dbReference>
<dbReference type="RefSeq" id="WP_114659515.1">
    <property type="nucleotide sequence ID" value="NZ_CP031194.1"/>
</dbReference>
<keyword evidence="2" id="KW-0808">Transferase</keyword>
<dbReference type="PANTHER" id="PTHR43441:SF10">
    <property type="entry name" value="ACETYLTRANSFERASE"/>
    <property type="match status" value="1"/>
</dbReference>
<evidence type="ECO:0000313" key="3">
    <source>
        <dbReference type="Proteomes" id="UP000253868"/>
    </source>
</evidence>
<dbReference type="PROSITE" id="PS51186">
    <property type="entry name" value="GNAT"/>
    <property type="match status" value="1"/>
</dbReference>
<name>A0A345HN77_9ACTN</name>